<accession>A0A4Z0AA55</accession>
<evidence type="ECO:0000313" key="2">
    <source>
        <dbReference type="EMBL" id="TFY82829.1"/>
    </source>
</evidence>
<dbReference type="Proteomes" id="UP000298061">
    <property type="component" value="Unassembled WGS sequence"/>
</dbReference>
<dbReference type="AlphaFoldDB" id="A0A4Z0AA55"/>
<gene>
    <name evidence="2" type="ORF">EWM64_g1182</name>
</gene>
<evidence type="ECO:0000313" key="3">
    <source>
        <dbReference type="Proteomes" id="UP000298061"/>
    </source>
</evidence>
<sequence length="171" mass="18966">MSRVYLEGKSNGSARSSKPKPLTLKAADLGNNRAPNARDLMQKDPQVQERLAVICQEGPKDGKSAQAGISEELTDMLKDPDTLKLWKDRAATAKVVFHERKKEKKAAQSLAAECKGISQSVDMVEHGRAPHTMLYITCLAKCFSSALRIDHWFALFTVRVPFGPYEPVPEQ</sequence>
<dbReference type="EMBL" id="SFCI01000075">
    <property type="protein sequence ID" value="TFY82829.1"/>
    <property type="molecule type" value="Genomic_DNA"/>
</dbReference>
<reference evidence="2 3" key="1">
    <citation type="submission" date="2019-02" db="EMBL/GenBank/DDBJ databases">
        <title>Genome sequencing of the rare red list fungi Hericium alpestre (H. flagellum).</title>
        <authorList>
            <person name="Buettner E."/>
            <person name="Kellner H."/>
        </authorList>
    </citation>
    <scope>NUCLEOTIDE SEQUENCE [LARGE SCALE GENOMIC DNA]</scope>
    <source>
        <strain evidence="2 3">DSM 108284</strain>
    </source>
</reference>
<feature type="region of interest" description="Disordered" evidence="1">
    <location>
        <begin position="1"/>
        <end position="43"/>
    </location>
</feature>
<comment type="caution">
    <text evidence="2">The sequence shown here is derived from an EMBL/GenBank/DDBJ whole genome shotgun (WGS) entry which is preliminary data.</text>
</comment>
<keyword evidence="3" id="KW-1185">Reference proteome</keyword>
<evidence type="ECO:0000256" key="1">
    <source>
        <dbReference type="SAM" id="MobiDB-lite"/>
    </source>
</evidence>
<dbReference type="OrthoDB" id="3332178at2759"/>
<organism evidence="2 3">
    <name type="scientific">Hericium alpestre</name>
    <dbReference type="NCBI Taxonomy" id="135208"/>
    <lineage>
        <taxon>Eukaryota</taxon>
        <taxon>Fungi</taxon>
        <taxon>Dikarya</taxon>
        <taxon>Basidiomycota</taxon>
        <taxon>Agaricomycotina</taxon>
        <taxon>Agaricomycetes</taxon>
        <taxon>Russulales</taxon>
        <taxon>Hericiaceae</taxon>
        <taxon>Hericium</taxon>
    </lineage>
</organism>
<protein>
    <submittedName>
        <fullName evidence="2">Uncharacterized protein</fullName>
    </submittedName>
</protein>
<name>A0A4Z0AA55_9AGAM</name>
<proteinExistence type="predicted"/>